<feature type="coiled-coil region" evidence="1">
    <location>
        <begin position="97"/>
        <end position="157"/>
    </location>
</feature>
<protein>
    <submittedName>
        <fullName evidence="2">Vacuolar-type H+-ATPase subunit H</fullName>
    </submittedName>
</protein>
<dbReference type="Proteomes" id="UP000002027">
    <property type="component" value="Chromosome 1"/>
</dbReference>
<dbReference type="InParanoid" id="D1C500"/>
<accession>D1C500</accession>
<sequence length="161" mass="18065">MQDGRGGHGQPSQPVDILMLLDRLEDLISNGMRVPLSSRVMIEEEDALALIDQLRLALPQEIKLARRVVQERQKIITDAQAEADKILAVAKERAEYLMAEQGLINEAKARAEEILRQAKDNAKRSMGEVDGYALRLLSELEAVLEEDLERIKHVKSAVTSR</sequence>
<dbReference type="STRING" id="479434.Sthe_1884"/>
<dbReference type="KEGG" id="sti:Sthe_1884"/>
<dbReference type="EMBL" id="CP001823">
    <property type="protein sequence ID" value="ACZ39317.1"/>
    <property type="molecule type" value="Genomic_DNA"/>
</dbReference>
<evidence type="ECO:0000313" key="3">
    <source>
        <dbReference type="Proteomes" id="UP000002027"/>
    </source>
</evidence>
<organism evidence="2 3">
    <name type="scientific">Sphaerobacter thermophilus (strain ATCC 49802 / DSM 20745 / KCCM 41009 / NCIMB 13125 / S 6022)</name>
    <dbReference type="NCBI Taxonomy" id="479434"/>
    <lineage>
        <taxon>Bacteria</taxon>
        <taxon>Pseudomonadati</taxon>
        <taxon>Thermomicrobiota</taxon>
        <taxon>Thermomicrobia</taxon>
        <taxon>Sphaerobacterales</taxon>
        <taxon>Sphaerobacterineae</taxon>
        <taxon>Sphaerobacteraceae</taxon>
        <taxon>Sphaerobacter</taxon>
    </lineage>
</organism>
<dbReference type="AlphaFoldDB" id="D1C500"/>
<keyword evidence="1" id="KW-0175">Coiled coil</keyword>
<dbReference type="RefSeq" id="WP_012872363.1">
    <property type="nucleotide sequence ID" value="NC_013523.1"/>
</dbReference>
<dbReference type="eggNOG" id="COG0711">
    <property type="taxonomic scope" value="Bacteria"/>
</dbReference>
<proteinExistence type="predicted"/>
<keyword evidence="3" id="KW-1185">Reference proteome</keyword>
<reference evidence="2 3" key="2">
    <citation type="journal article" date="2010" name="Stand. Genomic Sci.">
        <title>Complete genome sequence of Desulfohalobium retbaense type strain (HR(100)).</title>
        <authorList>
            <person name="Spring S."/>
            <person name="Nolan M."/>
            <person name="Lapidus A."/>
            <person name="Glavina Del Rio T."/>
            <person name="Copeland A."/>
            <person name="Tice H."/>
            <person name="Cheng J.F."/>
            <person name="Lucas S."/>
            <person name="Land M."/>
            <person name="Chen F."/>
            <person name="Bruce D."/>
            <person name="Goodwin L."/>
            <person name="Pitluck S."/>
            <person name="Ivanova N."/>
            <person name="Mavromatis K."/>
            <person name="Mikhailova N."/>
            <person name="Pati A."/>
            <person name="Chen A."/>
            <person name="Palaniappan K."/>
            <person name="Hauser L."/>
            <person name="Chang Y.J."/>
            <person name="Jeffries C.D."/>
            <person name="Munk C."/>
            <person name="Kiss H."/>
            <person name="Chain P."/>
            <person name="Han C."/>
            <person name="Brettin T."/>
            <person name="Detter J.C."/>
            <person name="Schuler E."/>
            <person name="Goker M."/>
            <person name="Rohde M."/>
            <person name="Bristow J."/>
            <person name="Eisen J.A."/>
            <person name="Markowitz V."/>
            <person name="Hugenholtz P."/>
            <person name="Kyrpides N.C."/>
            <person name="Klenk H.P."/>
        </authorList>
    </citation>
    <scope>NUCLEOTIDE SEQUENCE [LARGE SCALE GENOMIC DNA]</scope>
    <source>
        <strain evidence="3">ATCC 49802 / DSM 20745 / S 6022</strain>
    </source>
</reference>
<gene>
    <name evidence="2" type="ordered locus">Sthe_1884</name>
</gene>
<dbReference type="HOGENOM" id="CLU_078484_3_2_0"/>
<dbReference type="OrthoDB" id="162283at2"/>
<evidence type="ECO:0000313" key="2">
    <source>
        <dbReference type="EMBL" id="ACZ39317.1"/>
    </source>
</evidence>
<evidence type="ECO:0000256" key="1">
    <source>
        <dbReference type="SAM" id="Coils"/>
    </source>
</evidence>
<reference evidence="3" key="1">
    <citation type="submission" date="2009-11" db="EMBL/GenBank/DDBJ databases">
        <title>The complete chromosome 1 of Sphaerobacter thermophilus DSM 20745.</title>
        <authorList>
            <person name="Lucas S."/>
            <person name="Copeland A."/>
            <person name="Lapidus A."/>
            <person name="Glavina del Rio T."/>
            <person name="Dalin E."/>
            <person name="Tice H."/>
            <person name="Bruce D."/>
            <person name="Goodwin L."/>
            <person name="Pitluck S."/>
            <person name="Kyrpides N."/>
            <person name="Mavromatis K."/>
            <person name="Ivanova N."/>
            <person name="Mikhailova N."/>
            <person name="LaButti K.M."/>
            <person name="Clum A."/>
            <person name="Sun H.I."/>
            <person name="Brettin T."/>
            <person name="Detter J.C."/>
            <person name="Han C."/>
            <person name="Larimer F."/>
            <person name="Land M."/>
            <person name="Hauser L."/>
            <person name="Markowitz V."/>
            <person name="Cheng J.F."/>
            <person name="Hugenholtz P."/>
            <person name="Woyke T."/>
            <person name="Wu D."/>
            <person name="Steenblock K."/>
            <person name="Schneider S."/>
            <person name="Pukall R."/>
            <person name="Goeker M."/>
            <person name="Klenk H.P."/>
            <person name="Eisen J.A."/>
        </authorList>
    </citation>
    <scope>NUCLEOTIDE SEQUENCE [LARGE SCALE GENOMIC DNA]</scope>
    <source>
        <strain evidence="3">ATCC 49802 / DSM 20745 / S 6022</strain>
    </source>
</reference>
<name>D1C500_SPHTD</name>